<evidence type="ECO:0000256" key="1">
    <source>
        <dbReference type="ARBA" id="ARBA00010838"/>
    </source>
</evidence>
<evidence type="ECO:0000256" key="6">
    <source>
        <dbReference type="ARBA" id="ARBA00023295"/>
    </source>
</evidence>
<evidence type="ECO:0000256" key="7">
    <source>
        <dbReference type="PROSITE-ProRule" id="PRU10055"/>
    </source>
</evidence>
<dbReference type="PROSITE" id="PS00653">
    <property type="entry name" value="GLYCOSYL_HYDROL_F1_2"/>
    <property type="match status" value="1"/>
</dbReference>
<accession>A0A9N9SMK4</accession>
<protein>
    <recommendedName>
        <fullName evidence="3">beta-glucosidase</fullName>
        <ecNumber evidence="3">3.2.1.21</ecNumber>
    </recommendedName>
</protein>
<dbReference type="InterPro" id="IPR033132">
    <property type="entry name" value="GH_1_N_CS"/>
</dbReference>
<organism evidence="11 12">
    <name type="scientific">Diabrotica balteata</name>
    <name type="common">Banded cucumber beetle</name>
    <dbReference type="NCBI Taxonomy" id="107213"/>
    <lineage>
        <taxon>Eukaryota</taxon>
        <taxon>Metazoa</taxon>
        <taxon>Ecdysozoa</taxon>
        <taxon>Arthropoda</taxon>
        <taxon>Hexapoda</taxon>
        <taxon>Insecta</taxon>
        <taxon>Pterygota</taxon>
        <taxon>Neoptera</taxon>
        <taxon>Endopterygota</taxon>
        <taxon>Coleoptera</taxon>
        <taxon>Polyphaga</taxon>
        <taxon>Cucujiformia</taxon>
        <taxon>Chrysomeloidea</taxon>
        <taxon>Chrysomelidae</taxon>
        <taxon>Galerucinae</taxon>
        <taxon>Diabroticina</taxon>
        <taxon>Diabroticites</taxon>
        <taxon>Diabrotica</taxon>
    </lineage>
</organism>
<dbReference type="InterPro" id="IPR017853">
    <property type="entry name" value="GH"/>
</dbReference>
<gene>
    <name evidence="11" type="ORF">DIABBA_LOCUS1095</name>
</gene>
<dbReference type="OrthoDB" id="65569at2759"/>
<keyword evidence="12" id="KW-1185">Reference proteome</keyword>
<keyword evidence="5" id="KW-0325">Glycoprotein</keyword>
<dbReference type="Gene3D" id="3.20.20.80">
    <property type="entry name" value="Glycosidases"/>
    <property type="match status" value="1"/>
</dbReference>
<proteinExistence type="inferred from homology"/>
<keyword evidence="10" id="KW-0732">Signal</keyword>
<dbReference type="PANTHER" id="PTHR10353">
    <property type="entry name" value="GLYCOSYL HYDROLASE"/>
    <property type="match status" value="1"/>
</dbReference>
<keyword evidence="6 9" id="KW-0326">Glycosidase</keyword>
<dbReference type="PROSITE" id="PS00572">
    <property type="entry name" value="GLYCOSYL_HYDROL_F1_1"/>
    <property type="match status" value="1"/>
</dbReference>
<evidence type="ECO:0000256" key="5">
    <source>
        <dbReference type="ARBA" id="ARBA00023180"/>
    </source>
</evidence>
<reference evidence="11" key="1">
    <citation type="submission" date="2022-01" db="EMBL/GenBank/DDBJ databases">
        <authorList>
            <person name="King R."/>
        </authorList>
    </citation>
    <scope>NUCLEOTIDE SEQUENCE</scope>
</reference>
<comment type="similarity">
    <text evidence="1 8">Belongs to the glycosyl hydrolase 1 family.</text>
</comment>
<dbReference type="PRINTS" id="PR00131">
    <property type="entry name" value="GLHYDRLASE1"/>
</dbReference>
<name>A0A9N9SMK4_DIABA</name>
<feature type="active site" description="Nucleophile" evidence="7">
    <location>
        <position position="408"/>
    </location>
</feature>
<evidence type="ECO:0000256" key="3">
    <source>
        <dbReference type="ARBA" id="ARBA00012744"/>
    </source>
</evidence>
<evidence type="ECO:0000256" key="2">
    <source>
        <dbReference type="ARBA" id="ARBA00011738"/>
    </source>
</evidence>
<feature type="signal peptide" evidence="10">
    <location>
        <begin position="1"/>
        <end position="21"/>
    </location>
</feature>
<dbReference type="InterPro" id="IPR001360">
    <property type="entry name" value="Glyco_hydro_1"/>
</dbReference>
<dbReference type="SUPFAM" id="SSF51445">
    <property type="entry name" value="(Trans)glycosidases"/>
    <property type="match status" value="1"/>
</dbReference>
<comment type="subunit">
    <text evidence="2">Homodimer.</text>
</comment>
<dbReference type="EC" id="3.2.1.21" evidence="3"/>
<feature type="chain" id="PRO_5040161982" description="beta-glucosidase" evidence="10">
    <location>
        <begin position="22"/>
        <end position="501"/>
    </location>
</feature>
<dbReference type="EMBL" id="OU898276">
    <property type="protein sequence ID" value="CAG9827053.1"/>
    <property type="molecule type" value="Genomic_DNA"/>
</dbReference>
<dbReference type="InterPro" id="IPR018120">
    <property type="entry name" value="Glyco_hydro_1_AS"/>
</dbReference>
<evidence type="ECO:0000256" key="9">
    <source>
        <dbReference type="RuleBase" id="RU004468"/>
    </source>
</evidence>
<dbReference type="GO" id="GO:0008422">
    <property type="term" value="F:beta-glucosidase activity"/>
    <property type="evidence" value="ECO:0007669"/>
    <property type="project" value="TreeGrafter"/>
</dbReference>
<sequence length="501" mass="58019">MDVSNGKNMLMLLLFAATVTGYHLGNEYETNNKRFPENFMFGVATSAYQVEGAWNVDGRTPSIWDNMTHENPAFTPDRSNGDVACLSYYKYKEDVQILKAMGVKHYRFSISWSRILPTGYPDQINEAGITYYRNLINELRDNGIEPLVTISHWDLPLTLEKLGGFQNPDIQNWFPNYARVLFQNFGEQVKYWITFNEPRQTCMGGYGYGYYPPAVHSEGLLEYSCAHNLLRAHARAWHVYDKEFRPSQNGKISIVVDTSAYVPASDSQEDKIAADTKFQFELGWYANPVHFGDYPDIMKSRVAERSRGEGRSQSRLPEFTEEEKALLKGTADFFAFNTYSANLVQHMDDPPIYNPPSKWQDIGVNDFQPSEWANSTQPSWFKIAPWTMRILLNWIKDHYENPEILITENGLCTDDDNKRINYIRDYLSYIRDAMVEDGVKVIGYTVWSIMDNFEWQLGYTQKYGLYEVDFNDPNRPRTARPSAEFYTKVCKTRCLTDNCID</sequence>
<dbReference type="FunFam" id="3.20.20.80:FF:000013">
    <property type="entry name" value="lactase-phlorizin hydrolase"/>
    <property type="match status" value="1"/>
</dbReference>
<evidence type="ECO:0000256" key="4">
    <source>
        <dbReference type="ARBA" id="ARBA00022801"/>
    </source>
</evidence>
<keyword evidence="4 9" id="KW-0378">Hydrolase</keyword>
<evidence type="ECO:0000313" key="12">
    <source>
        <dbReference type="Proteomes" id="UP001153709"/>
    </source>
</evidence>
<dbReference type="PANTHER" id="PTHR10353:SF36">
    <property type="entry name" value="LP05116P"/>
    <property type="match status" value="1"/>
</dbReference>
<evidence type="ECO:0000256" key="8">
    <source>
        <dbReference type="RuleBase" id="RU003690"/>
    </source>
</evidence>
<dbReference type="GO" id="GO:0005975">
    <property type="term" value="P:carbohydrate metabolic process"/>
    <property type="evidence" value="ECO:0007669"/>
    <property type="project" value="InterPro"/>
</dbReference>
<evidence type="ECO:0000313" key="11">
    <source>
        <dbReference type="EMBL" id="CAG9827053.1"/>
    </source>
</evidence>
<dbReference type="AlphaFoldDB" id="A0A9N9SMK4"/>
<dbReference type="Pfam" id="PF00232">
    <property type="entry name" value="Glyco_hydro_1"/>
    <property type="match status" value="1"/>
</dbReference>
<dbReference type="Proteomes" id="UP001153709">
    <property type="component" value="Chromosome 1"/>
</dbReference>
<evidence type="ECO:0000256" key="10">
    <source>
        <dbReference type="SAM" id="SignalP"/>
    </source>
</evidence>